<dbReference type="WBParaSite" id="SCUD_0002340201-mRNA-1">
    <property type="protein sequence ID" value="SCUD_0002340201-mRNA-1"/>
    <property type="gene ID" value="SCUD_0002340201"/>
</dbReference>
<dbReference type="AlphaFoldDB" id="A0A183L7S9"/>
<evidence type="ECO:0000313" key="3">
    <source>
        <dbReference type="WBParaSite" id="SCUD_0002340201-mRNA-1"/>
    </source>
</evidence>
<accession>A0A183L7S9</accession>
<proteinExistence type="predicted"/>
<dbReference type="Proteomes" id="UP000279833">
    <property type="component" value="Unassembled WGS sequence"/>
</dbReference>
<protein>
    <submittedName>
        <fullName evidence="3">Chitin-binding type-2 domain-containing protein</fullName>
    </submittedName>
</protein>
<organism evidence="3">
    <name type="scientific">Schistosoma curassoni</name>
    <dbReference type="NCBI Taxonomy" id="6186"/>
    <lineage>
        <taxon>Eukaryota</taxon>
        <taxon>Metazoa</taxon>
        <taxon>Spiralia</taxon>
        <taxon>Lophotrochozoa</taxon>
        <taxon>Platyhelminthes</taxon>
        <taxon>Trematoda</taxon>
        <taxon>Digenea</taxon>
        <taxon>Strigeidida</taxon>
        <taxon>Schistosomatoidea</taxon>
        <taxon>Schistosomatidae</taxon>
        <taxon>Schistosoma</taxon>
    </lineage>
</organism>
<keyword evidence="2" id="KW-1185">Reference proteome</keyword>
<dbReference type="EMBL" id="UZAK01054461">
    <property type="protein sequence ID" value="VDP82845.1"/>
    <property type="molecule type" value="Genomic_DNA"/>
</dbReference>
<reference evidence="3" key="1">
    <citation type="submission" date="2016-06" db="UniProtKB">
        <authorList>
            <consortium name="WormBaseParasite"/>
        </authorList>
    </citation>
    <scope>IDENTIFICATION</scope>
</reference>
<reference evidence="1 2" key="2">
    <citation type="submission" date="2018-11" db="EMBL/GenBank/DDBJ databases">
        <authorList>
            <consortium name="Pathogen Informatics"/>
        </authorList>
    </citation>
    <scope>NUCLEOTIDE SEQUENCE [LARGE SCALE GENOMIC DNA]</scope>
    <source>
        <strain evidence="1">Dakar</strain>
        <strain evidence="2">Dakar, Senegal</strain>
    </source>
</reference>
<name>A0A183L7S9_9TREM</name>
<evidence type="ECO:0000313" key="1">
    <source>
        <dbReference type="EMBL" id="VDP82845.1"/>
    </source>
</evidence>
<sequence length="202" mass="22885">MIHQDIKNYTTSLRHCNPVHTQGNADNSLRSCDAIHEDGQKFDQYLSCDRFHSFNSCLFRNSQCSKYGEIGHIQSVCHTTVHSVTTNAKICICDPIKLDVSNDHLYLSTTSKSDIESDSKPELSETWNPCETTVSNQSTCQISHIIVPDMVFPNDSHISDEISYKSDENMLNESNHYRKPDVVLIDADFSNDPILYSAMTFL</sequence>
<gene>
    <name evidence="1" type="ORF">SCUD_LOCUS23400</name>
</gene>
<evidence type="ECO:0000313" key="2">
    <source>
        <dbReference type="Proteomes" id="UP000279833"/>
    </source>
</evidence>